<reference evidence="1" key="1">
    <citation type="submission" date="2022-04" db="EMBL/GenBank/DDBJ databases">
        <title>A functionally conserved STORR gene fusion in Papaver species that diverged 16.8 million years ago.</title>
        <authorList>
            <person name="Catania T."/>
        </authorList>
    </citation>
    <scope>NUCLEOTIDE SEQUENCE</scope>
    <source>
        <strain evidence="1">S-188037</strain>
    </source>
</reference>
<comment type="caution">
    <text evidence="1">The sequence shown here is derived from an EMBL/GenBank/DDBJ whole genome shotgun (WGS) entry which is preliminary data.</text>
</comment>
<keyword evidence="2" id="KW-1185">Reference proteome</keyword>
<dbReference type="Pfam" id="PF14299">
    <property type="entry name" value="PP2"/>
    <property type="match status" value="1"/>
</dbReference>
<dbReference type="PANTHER" id="PTHR48478">
    <property type="entry name" value="LECTIN-LIKE"/>
    <property type="match status" value="1"/>
</dbReference>
<dbReference type="InterPro" id="IPR025886">
    <property type="entry name" value="PP2-like"/>
</dbReference>
<accession>A0AAD4SKF1</accession>
<sequence length="131" mass="15082">MLFPRSFGITWENDTRYWIWLSITKPSPSGDAEIEVHELVNVCWLTIHGKLEISRLSPGVNYEVVFIVMLQEDSYGWSVPVDLCLEFPNGKILIQKPGDQEKEVSFIISEHEKLNWKKGLVIKGAIVRPKK</sequence>
<dbReference type="PANTHER" id="PTHR48478:SF1">
    <property type="entry name" value="LECTIN-LIKE"/>
    <property type="match status" value="1"/>
</dbReference>
<evidence type="ECO:0000313" key="2">
    <source>
        <dbReference type="Proteomes" id="UP001202328"/>
    </source>
</evidence>
<dbReference type="EMBL" id="JAJJMB010010520">
    <property type="protein sequence ID" value="KAI3908188.1"/>
    <property type="molecule type" value="Genomic_DNA"/>
</dbReference>
<dbReference type="GO" id="GO:0030246">
    <property type="term" value="F:carbohydrate binding"/>
    <property type="evidence" value="ECO:0007669"/>
    <property type="project" value="InterPro"/>
</dbReference>
<protein>
    <recommendedName>
        <fullName evidence="3">Phloem protein 2</fullName>
    </recommendedName>
</protein>
<dbReference type="AlphaFoldDB" id="A0AAD4SKF1"/>
<gene>
    <name evidence="1" type="ORF">MKW98_029489</name>
</gene>
<name>A0AAD4SKF1_9MAGN</name>
<dbReference type="Proteomes" id="UP001202328">
    <property type="component" value="Unassembled WGS sequence"/>
</dbReference>
<organism evidence="1 2">
    <name type="scientific">Papaver atlanticum</name>
    <dbReference type="NCBI Taxonomy" id="357466"/>
    <lineage>
        <taxon>Eukaryota</taxon>
        <taxon>Viridiplantae</taxon>
        <taxon>Streptophyta</taxon>
        <taxon>Embryophyta</taxon>
        <taxon>Tracheophyta</taxon>
        <taxon>Spermatophyta</taxon>
        <taxon>Magnoliopsida</taxon>
        <taxon>Ranunculales</taxon>
        <taxon>Papaveraceae</taxon>
        <taxon>Papaveroideae</taxon>
        <taxon>Papaver</taxon>
    </lineage>
</organism>
<evidence type="ECO:0008006" key="3">
    <source>
        <dbReference type="Google" id="ProtNLM"/>
    </source>
</evidence>
<dbReference type="InterPro" id="IPR052147">
    <property type="entry name" value="PP2-like/Lectin"/>
</dbReference>
<proteinExistence type="predicted"/>
<evidence type="ECO:0000313" key="1">
    <source>
        <dbReference type="EMBL" id="KAI3908188.1"/>
    </source>
</evidence>